<dbReference type="NCBIfam" id="TIGR01444">
    <property type="entry name" value="fkbM_fam"/>
    <property type="match status" value="1"/>
</dbReference>
<dbReference type="Pfam" id="PF05050">
    <property type="entry name" value="Methyltransf_21"/>
    <property type="match status" value="1"/>
</dbReference>
<evidence type="ECO:0000313" key="2">
    <source>
        <dbReference type="EMBL" id="OGG73873.1"/>
    </source>
</evidence>
<comment type="caution">
    <text evidence="2">The sequence shown here is derived from an EMBL/GenBank/DDBJ whole genome shotgun (WGS) entry which is preliminary data.</text>
</comment>
<dbReference type="SUPFAM" id="SSF53335">
    <property type="entry name" value="S-adenosyl-L-methionine-dependent methyltransferases"/>
    <property type="match status" value="1"/>
</dbReference>
<dbReference type="InterPro" id="IPR052514">
    <property type="entry name" value="SAM-dependent_MTase"/>
</dbReference>
<name>A0A1F6EJN7_9BACT</name>
<dbReference type="PANTHER" id="PTHR34203">
    <property type="entry name" value="METHYLTRANSFERASE, FKBM FAMILY PROTEIN"/>
    <property type="match status" value="1"/>
</dbReference>
<feature type="domain" description="Methyltransferase FkbM" evidence="1">
    <location>
        <begin position="64"/>
        <end position="223"/>
    </location>
</feature>
<dbReference type="Proteomes" id="UP000178427">
    <property type="component" value="Unassembled WGS sequence"/>
</dbReference>
<protein>
    <recommendedName>
        <fullName evidence="1">Methyltransferase FkbM domain-containing protein</fullName>
    </recommendedName>
</protein>
<sequence length="259" mass="28822">MNSIKAVVKAAVVFVVNTWAQFAEFSFPSKYPWQWKVEMLRDRYEKDTTDLFKKIIKPGMTVLDVGGHIGYFTRLFSRLVGPSGHVYAFEPDPYNFSLLKKNTEGFSNTRIVNTAVSDTEGTIDFYEIEDSTGCHTTVPTNAPARKLSVNALMLDSFMKERGEVDVIKMDIEGGEPRALLGMERILSSERPLRIVMELQPDALARAGTSSAAVIASLKQKGFEAYGILRGGVKSAPITDITGLQLYEGKTDYANVLFER</sequence>
<dbReference type="PANTHER" id="PTHR34203:SF15">
    <property type="entry name" value="SLL1173 PROTEIN"/>
    <property type="match status" value="1"/>
</dbReference>
<reference evidence="2 3" key="1">
    <citation type="journal article" date="2016" name="Nat. Commun.">
        <title>Thousands of microbial genomes shed light on interconnected biogeochemical processes in an aquifer system.</title>
        <authorList>
            <person name="Anantharaman K."/>
            <person name="Brown C.T."/>
            <person name="Hug L.A."/>
            <person name="Sharon I."/>
            <person name="Castelle C.J."/>
            <person name="Probst A.J."/>
            <person name="Thomas B.C."/>
            <person name="Singh A."/>
            <person name="Wilkins M.J."/>
            <person name="Karaoz U."/>
            <person name="Brodie E.L."/>
            <person name="Williams K.H."/>
            <person name="Hubbard S.S."/>
            <person name="Banfield J.F."/>
        </authorList>
    </citation>
    <scope>NUCLEOTIDE SEQUENCE [LARGE SCALE GENOMIC DNA]</scope>
</reference>
<dbReference type="InterPro" id="IPR006342">
    <property type="entry name" value="FkbM_mtfrase"/>
</dbReference>
<evidence type="ECO:0000313" key="3">
    <source>
        <dbReference type="Proteomes" id="UP000178427"/>
    </source>
</evidence>
<dbReference type="STRING" id="1798513.A3A40_02580"/>
<evidence type="ECO:0000259" key="1">
    <source>
        <dbReference type="Pfam" id="PF05050"/>
    </source>
</evidence>
<dbReference type="Gene3D" id="3.40.50.150">
    <property type="entry name" value="Vaccinia Virus protein VP39"/>
    <property type="match status" value="1"/>
</dbReference>
<proteinExistence type="predicted"/>
<dbReference type="AlphaFoldDB" id="A0A1F6EJN7"/>
<accession>A0A1F6EJN7</accession>
<dbReference type="EMBL" id="MFMA01000027">
    <property type="protein sequence ID" value="OGG73873.1"/>
    <property type="molecule type" value="Genomic_DNA"/>
</dbReference>
<gene>
    <name evidence="2" type="ORF">A3A40_02580</name>
</gene>
<dbReference type="InterPro" id="IPR029063">
    <property type="entry name" value="SAM-dependent_MTases_sf"/>
</dbReference>
<organism evidence="2 3">
    <name type="scientific">Candidatus Kaiserbacteria bacterium RIFCSPLOWO2_01_FULL_54_20</name>
    <dbReference type="NCBI Taxonomy" id="1798513"/>
    <lineage>
        <taxon>Bacteria</taxon>
        <taxon>Candidatus Kaiseribacteriota</taxon>
    </lineage>
</organism>